<dbReference type="InterPro" id="IPR036661">
    <property type="entry name" value="Luciferase-like_sf"/>
</dbReference>
<dbReference type="RefSeq" id="WP_308479411.1">
    <property type="nucleotide sequence ID" value="NZ_OY726397.1"/>
</dbReference>
<gene>
    <name evidence="2" type="ORF">MU0053_004091</name>
</gene>
<dbReference type="Proteomes" id="UP001190465">
    <property type="component" value="Chromosome"/>
</dbReference>
<proteinExistence type="predicted"/>
<dbReference type="InterPro" id="IPR011251">
    <property type="entry name" value="Luciferase-like_dom"/>
</dbReference>
<reference evidence="2 3" key="1">
    <citation type="submission" date="2023-08" db="EMBL/GenBank/DDBJ databases">
        <authorList>
            <person name="Folkvardsen B D."/>
            <person name="Norman A."/>
        </authorList>
    </citation>
    <scope>NUCLEOTIDE SEQUENCE [LARGE SCALE GENOMIC DNA]</scope>
    <source>
        <strain evidence="2 3">Mu0053</strain>
    </source>
</reference>
<accession>A0ABM9M2Q0</accession>
<dbReference type="EMBL" id="OY726397">
    <property type="protein sequence ID" value="CAJ1509160.1"/>
    <property type="molecule type" value="Genomic_DNA"/>
</dbReference>
<dbReference type="PANTHER" id="PTHR30137:SF6">
    <property type="entry name" value="LUCIFERASE-LIKE MONOOXYGENASE"/>
    <property type="match status" value="1"/>
</dbReference>
<feature type="domain" description="Luciferase-like" evidence="1">
    <location>
        <begin position="52"/>
        <end position="371"/>
    </location>
</feature>
<protein>
    <submittedName>
        <fullName evidence="2">LLM class flavin-dependent oxidoreductase</fullName>
    </submittedName>
</protein>
<dbReference type="InterPro" id="IPR050766">
    <property type="entry name" value="Bact_Lucif_Oxidored"/>
</dbReference>
<sequence length="426" mass="46603">MFPTPRIATYPAICSRTPSMRTERFVPMSQSEQDQLEARAARLRQPGKQFSLGFFTQVPSPADRPAKRTYDELIESIVAAEELGYESVWIGQHHFSPEDGSVPSPLVVLAVAAARTTRIQLATAVIALPFEHPIRLAEDLAVLDEVSGGRVQIGLGGARGDLQAFNAFGVDFNARHELFDRNLEVLHHLLEQRSVRDFGQTPTVQLSTTDAPFERNSAGRLSASDSVAGQLASADLEPKHLFPNVPSLRSRLWQTASSEDRARKIAQNGNGLLIGAFHDHVIFHQLRFIVGYLEEWLAINGNLEEARIGAQRFTFHGENADAIARALAPDVASTQRGLAARFPQLGSASPEEYLRTVARTGTAQEIVAQLLDDPALLGFITDFFPTTGLFPSVRTGTAGADLDIERLRVFAEEIAPELGWKPAVAP</sequence>
<dbReference type="Gene3D" id="3.20.20.30">
    <property type="entry name" value="Luciferase-like domain"/>
    <property type="match status" value="1"/>
</dbReference>
<dbReference type="Pfam" id="PF00296">
    <property type="entry name" value="Bac_luciferase"/>
    <property type="match status" value="1"/>
</dbReference>
<evidence type="ECO:0000313" key="2">
    <source>
        <dbReference type="EMBL" id="CAJ1509160.1"/>
    </source>
</evidence>
<evidence type="ECO:0000313" key="3">
    <source>
        <dbReference type="Proteomes" id="UP001190465"/>
    </source>
</evidence>
<dbReference type="SUPFAM" id="SSF51679">
    <property type="entry name" value="Bacterial luciferase-like"/>
    <property type="match status" value="1"/>
</dbReference>
<keyword evidence="3" id="KW-1185">Reference proteome</keyword>
<dbReference type="PANTHER" id="PTHR30137">
    <property type="entry name" value="LUCIFERASE-LIKE MONOOXYGENASE"/>
    <property type="match status" value="1"/>
</dbReference>
<organism evidence="2 3">
    <name type="scientific">[Mycobacterium] burgundiense</name>
    <dbReference type="NCBI Taxonomy" id="3064286"/>
    <lineage>
        <taxon>Bacteria</taxon>
        <taxon>Bacillati</taxon>
        <taxon>Actinomycetota</taxon>
        <taxon>Actinomycetes</taxon>
        <taxon>Mycobacteriales</taxon>
        <taxon>Mycobacteriaceae</taxon>
        <taxon>Mycolicibacterium</taxon>
    </lineage>
</organism>
<name>A0ABM9M2Q0_9MYCO</name>
<evidence type="ECO:0000259" key="1">
    <source>
        <dbReference type="Pfam" id="PF00296"/>
    </source>
</evidence>